<dbReference type="InterPro" id="IPR010982">
    <property type="entry name" value="Lambda_DNA-bd_dom_sf"/>
</dbReference>
<gene>
    <name evidence="2" type="ORF">ATI53_10375</name>
</gene>
<organism evidence="2 3">
    <name type="scientific">Salipiger aestuarii</name>
    <dbReference type="NCBI Taxonomy" id="568098"/>
    <lineage>
        <taxon>Bacteria</taxon>
        <taxon>Pseudomonadati</taxon>
        <taxon>Pseudomonadota</taxon>
        <taxon>Alphaproteobacteria</taxon>
        <taxon>Rhodobacterales</taxon>
        <taxon>Roseobacteraceae</taxon>
        <taxon>Salipiger</taxon>
    </lineage>
</organism>
<dbReference type="SMART" id="SM00530">
    <property type="entry name" value="HTH_XRE"/>
    <property type="match status" value="1"/>
</dbReference>
<accession>A0A327XWZ2</accession>
<name>A0A327XWZ2_9RHOB</name>
<sequence length="112" mass="12306">MTLEQGIAARLRMYRQAAGLTQGELAGRIGANTQQIHRYETGAGRIPAAQLFQIATALALPLAAFFEVPPDTPPPEDTLMRDTRIVAALLRELSKQERQAVIKLVEAMARPR</sequence>
<keyword evidence="3" id="KW-1185">Reference proteome</keyword>
<reference evidence="2 3" key="1">
    <citation type="submission" date="2018-06" db="EMBL/GenBank/DDBJ databases">
        <title>Genomic Encyclopedia of Archaeal and Bacterial Type Strains, Phase II (KMG-II): from individual species to whole genera.</title>
        <authorList>
            <person name="Goeker M."/>
        </authorList>
    </citation>
    <scope>NUCLEOTIDE SEQUENCE [LARGE SCALE GENOMIC DNA]</scope>
    <source>
        <strain evidence="2 3">DSM 22011</strain>
    </source>
</reference>
<feature type="domain" description="HTH cro/C1-type" evidence="1">
    <location>
        <begin position="11"/>
        <end position="65"/>
    </location>
</feature>
<dbReference type="Pfam" id="PF13560">
    <property type="entry name" value="HTH_31"/>
    <property type="match status" value="1"/>
</dbReference>
<evidence type="ECO:0000313" key="2">
    <source>
        <dbReference type="EMBL" id="RAK13260.1"/>
    </source>
</evidence>
<dbReference type="SUPFAM" id="SSF47413">
    <property type="entry name" value="lambda repressor-like DNA-binding domains"/>
    <property type="match status" value="1"/>
</dbReference>
<evidence type="ECO:0000259" key="1">
    <source>
        <dbReference type="PROSITE" id="PS50943"/>
    </source>
</evidence>
<dbReference type="GO" id="GO:0003677">
    <property type="term" value="F:DNA binding"/>
    <property type="evidence" value="ECO:0007669"/>
    <property type="project" value="InterPro"/>
</dbReference>
<dbReference type="PROSITE" id="PS50943">
    <property type="entry name" value="HTH_CROC1"/>
    <property type="match status" value="1"/>
</dbReference>
<dbReference type="Proteomes" id="UP000249165">
    <property type="component" value="Unassembled WGS sequence"/>
</dbReference>
<evidence type="ECO:0000313" key="3">
    <source>
        <dbReference type="Proteomes" id="UP000249165"/>
    </source>
</evidence>
<dbReference type="InterPro" id="IPR001387">
    <property type="entry name" value="Cro/C1-type_HTH"/>
</dbReference>
<dbReference type="EMBL" id="QLMG01000037">
    <property type="protein sequence ID" value="RAK13260.1"/>
    <property type="molecule type" value="Genomic_DNA"/>
</dbReference>
<protein>
    <submittedName>
        <fullName evidence="2">Helix-turn-helix protein</fullName>
    </submittedName>
</protein>
<comment type="caution">
    <text evidence="2">The sequence shown here is derived from an EMBL/GenBank/DDBJ whole genome shotgun (WGS) entry which is preliminary data.</text>
</comment>
<dbReference type="CDD" id="cd00093">
    <property type="entry name" value="HTH_XRE"/>
    <property type="match status" value="1"/>
</dbReference>
<proteinExistence type="predicted"/>
<dbReference type="Gene3D" id="1.10.260.40">
    <property type="entry name" value="lambda repressor-like DNA-binding domains"/>
    <property type="match status" value="1"/>
</dbReference>
<dbReference type="RefSeq" id="WP_240778620.1">
    <property type="nucleotide sequence ID" value="NZ_LIQE01000037.1"/>
</dbReference>
<dbReference type="AlphaFoldDB" id="A0A327XWZ2"/>